<dbReference type="AlphaFoldDB" id="A0A2P5WVQ5"/>
<feature type="region of interest" description="Disordered" evidence="1">
    <location>
        <begin position="241"/>
        <end position="273"/>
    </location>
</feature>
<name>A0A2P5WVQ5_GOSBA</name>
<protein>
    <submittedName>
        <fullName evidence="2">Uncharacterized protein</fullName>
    </submittedName>
</protein>
<accession>A0A2P5WVQ5</accession>
<evidence type="ECO:0000256" key="1">
    <source>
        <dbReference type="SAM" id="MobiDB-lite"/>
    </source>
</evidence>
<evidence type="ECO:0000313" key="3">
    <source>
        <dbReference type="Proteomes" id="UP000239757"/>
    </source>
</evidence>
<evidence type="ECO:0000313" key="2">
    <source>
        <dbReference type="EMBL" id="PPR95177.1"/>
    </source>
</evidence>
<dbReference type="Proteomes" id="UP000239757">
    <property type="component" value="Unassembled WGS sequence"/>
</dbReference>
<feature type="compositionally biased region" description="Acidic residues" evidence="1">
    <location>
        <begin position="241"/>
        <end position="251"/>
    </location>
</feature>
<gene>
    <name evidence="2" type="ORF">GOBAR_AA25490</name>
</gene>
<sequence length="285" mass="31968">MEILNTGVSIETRPSTQACLWPCENRARIPPTQALIKHHGRATWPWSSLYQNNTGIRHARVEEPWANLIKQHGHSTRPRGTPVVEPVKLTQAWGLHTRAWEKLIHQLSIPEFDAALGLYTKEFKEENELHALSHHINFSPSKCWHTLAPSAASYNPSRSKASVLPPSLRVRHRPCLFHRPCDSAPDGAALEGGHLHWPLRDLTGATLQAPQHCGISSMLSMRMIERRRGTYPLQYHLAQSTEEEAYEDIPDDVPPQHEDPPTQPPPPSSPVHAAASYADISECLT</sequence>
<dbReference type="EMBL" id="KZ666344">
    <property type="protein sequence ID" value="PPR95177.1"/>
    <property type="molecule type" value="Genomic_DNA"/>
</dbReference>
<proteinExistence type="predicted"/>
<reference evidence="2 3" key="1">
    <citation type="submission" date="2015-01" db="EMBL/GenBank/DDBJ databases">
        <title>Genome of allotetraploid Gossypium barbadense reveals genomic plasticity and fiber elongation in cotton evolution.</title>
        <authorList>
            <person name="Chen X."/>
            <person name="Liu X."/>
            <person name="Zhao B."/>
            <person name="Zheng H."/>
            <person name="Hu Y."/>
            <person name="Lu G."/>
            <person name="Yang C."/>
            <person name="Chen J."/>
            <person name="Shan C."/>
            <person name="Zhang L."/>
            <person name="Zhou Y."/>
            <person name="Wang L."/>
            <person name="Guo W."/>
            <person name="Bai Y."/>
            <person name="Ruan J."/>
            <person name="Shangguan X."/>
            <person name="Mao Y."/>
            <person name="Jiang J."/>
            <person name="Zhu Y."/>
            <person name="Lei J."/>
            <person name="Kang H."/>
            <person name="Chen S."/>
            <person name="He X."/>
            <person name="Wang R."/>
            <person name="Wang Y."/>
            <person name="Chen J."/>
            <person name="Wang L."/>
            <person name="Yu S."/>
            <person name="Wang B."/>
            <person name="Wei J."/>
            <person name="Song S."/>
            <person name="Lu X."/>
            <person name="Gao Z."/>
            <person name="Gu W."/>
            <person name="Deng X."/>
            <person name="Ma D."/>
            <person name="Wang S."/>
            <person name="Liang W."/>
            <person name="Fang L."/>
            <person name="Cai C."/>
            <person name="Zhu X."/>
            <person name="Zhou B."/>
            <person name="Zhang Y."/>
            <person name="Chen Z."/>
            <person name="Xu S."/>
            <person name="Zhu R."/>
            <person name="Wang S."/>
            <person name="Zhang T."/>
            <person name="Zhao G."/>
        </authorList>
    </citation>
    <scope>NUCLEOTIDE SEQUENCE [LARGE SCALE GENOMIC DNA]</scope>
    <source>
        <strain evidence="3">cv. Xinhai21</strain>
        <tissue evidence="2">Leaf</tissue>
    </source>
</reference>
<organism evidence="2 3">
    <name type="scientific">Gossypium barbadense</name>
    <name type="common">Sea Island cotton</name>
    <name type="synonym">Hibiscus barbadensis</name>
    <dbReference type="NCBI Taxonomy" id="3634"/>
    <lineage>
        <taxon>Eukaryota</taxon>
        <taxon>Viridiplantae</taxon>
        <taxon>Streptophyta</taxon>
        <taxon>Embryophyta</taxon>
        <taxon>Tracheophyta</taxon>
        <taxon>Spermatophyta</taxon>
        <taxon>Magnoliopsida</taxon>
        <taxon>eudicotyledons</taxon>
        <taxon>Gunneridae</taxon>
        <taxon>Pentapetalae</taxon>
        <taxon>rosids</taxon>
        <taxon>malvids</taxon>
        <taxon>Malvales</taxon>
        <taxon>Malvaceae</taxon>
        <taxon>Malvoideae</taxon>
        <taxon>Gossypium</taxon>
    </lineage>
</organism>